<dbReference type="InterPro" id="IPR009056">
    <property type="entry name" value="Cyt_c-like_dom"/>
</dbReference>
<dbReference type="SUPFAM" id="SSF46626">
    <property type="entry name" value="Cytochrome c"/>
    <property type="match status" value="2"/>
</dbReference>
<dbReference type="GO" id="GO:0009055">
    <property type="term" value="F:electron transfer activity"/>
    <property type="evidence" value="ECO:0007669"/>
    <property type="project" value="InterPro"/>
</dbReference>
<dbReference type="AlphaFoldDB" id="A0A1H7I9P4"/>
<evidence type="ECO:0000259" key="8">
    <source>
        <dbReference type="PROSITE" id="PS51007"/>
    </source>
</evidence>
<dbReference type="Gene3D" id="1.10.760.10">
    <property type="entry name" value="Cytochrome c-like domain"/>
    <property type="match status" value="2"/>
</dbReference>
<evidence type="ECO:0000256" key="5">
    <source>
        <dbReference type="ARBA" id="ARBA00023002"/>
    </source>
</evidence>
<evidence type="ECO:0000256" key="3">
    <source>
        <dbReference type="ARBA" id="ARBA00022723"/>
    </source>
</evidence>
<proteinExistence type="predicted"/>
<evidence type="ECO:0000256" key="4">
    <source>
        <dbReference type="ARBA" id="ARBA00022729"/>
    </source>
</evidence>
<gene>
    <name evidence="9" type="ORF">SAMN04487910_0876</name>
</gene>
<keyword evidence="4" id="KW-0732">Signal</keyword>
<dbReference type="OrthoDB" id="9805202at2"/>
<dbReference type="Proteomes" id="UP000198521">
    <property type="component" value="Unassembled WGS sequence"/>
</dbReference>
<evidence type="ECO:0000313" key="9">
    <source>
        <dbReference type="EMBL" id="SEK58240.1"/>
    </source>
</evidence>
<keyword evidence="5" id="KW-0560">Oxidoreductase</keyword>
<dbReference type="GO" id="GO:0046872">
    <property type="term" value="F:metal ion binding"/>
    <property type="evidence" value="ECO:0007669"/>
    <property type="project" value="UniProtKB-KW"/>
</dbReference>
<feature type="domain" description="Cytochrome c" evidence="8">
    <location>
        <begin position="308"/>
        <end position="436"/>
    </location>
</feature>
<dbReference type="EMBL" id="FOAB01000001">
    <property type="protein sequence ID" value="SEK58240.1"/>
    <property type="molecule type" value="Genomic_DNA"/>
</dbReference>
<evidence type="ECO:0000313" key="10">
    <source>
        <dbReference type="Proteomes" id="UP000198521"/>
    </source>
</evidence>
<evidence type="ECO:0000256" key="6">
    <source>
        <dbReference type="ARBA" id="ARBA00023004"/>
    </source>
</evidence>
<dbReference type="GO" id="GO:0020037">
    <property type="term" value="F:heme binding"/>
    <property type="evidence" value="ECO:0007669"/>
    <property type="project" value="InterPro"/>
</dbReference>
<keyword evidence="3 7" id="KW-0479">Metal-binding</keyword>
<name>A0A1H7I9P4_AQUAM</name>
<feature type="domain" description="Cytochrome c" evidence="8">
    <location>
        <begin position="455"/>
        <end position="597"/>
    </location>
</feature>
<comment type="subcellular location">
    <subcellularLocation>
        <location evidence="1">Cell envelope</location>
    </subcellularLocation>
</comment>
<organism evidence="9 10">
    <name type="scientific">Aquimarina amphilecti</name>
    <dbReference type="NCBI Taxonomy" id="1038014"/>
    <lineage>
        <taxon>Bacteria</taxon>
        <taxon>Pseudomonadati</taxon>
        <taxon>Bacteroidota</taxon>
        <taxon>Flavobacteriia</taxon>
        <taxon>Flavobacteriales</taxon>
        <taxon>Flavobacteriaceae</taxon>
        <taxon>Aquimarina</taxon>
    </lineage>
</organism>
<evidence type="ECO:0000256" key="2">
    <source>
        <dbReference type="ARBA" id="ARBA00022617"/>
    </source>
</evidence>
<dbReference type="PANTHER" id="PTHR30600">
    <property type="entry name" value="CYTOCHROME C PEROXIDASE-RELATED"/>
    <property type="match status" value="1"/>
</dbReference>
<dbReference type="GO" id="GO:0030313">
    <property type="term" value="C:cell envelope"/>
    <property type="evidence" value="ECO:0007669"/>
    <property type="project" value="UniProtKB-SubCell"/>
</dbReference>
<keyword evidence="2 7" id="KW-0349">Heme</keyword>
<keyword evidence="9" id="KW-0575">Peroxidase</keyword>
<dbReference type="STRING" id="1038014.SAMN04487910_0876"/>
<dbReference type="PROSITE" id="PS51007">
    <property type="entry name" value="CYTC"/>
    <property type="match status" value="2"/>
</dbReference>
<keyword evidence="10" id="KW-1185">Reference proteome</keyword>
<reference evidence="9 10" key="1">
    <citation type="submission" date="2016-10" db="EMBL/GenBank/DDBJ databases">
        <authorList>
            <person name="de Groot N.N."/>
        </authorList>
    </citation>
    <scope>NUCLEOTIDE SEQUENCE [LARGE SCALE GENOMIC DNA]</scope>
    <source>
        <strain evidence="9 10">DSM 25232</strain>
    </source>
</reference>
<evidence type="ECO:0000256" key="7">
    <source>
        <dbReference type="PROSITE-ProRule" id="PRU00433"/>
    </source>
</evidence>
<accession>A0A1H7I9P4</accession>
<protein>
    <submittedName>
        <fullName evidence="9">Cytochrome c peroxidase</fullName>
    </submittedName>
</protein>
<evidence type="ECO:0000256" key="1">
    <source>
        <dbReference type="ARBA" id="ARBA00004196"/>
    </source>
</evidence>
<dbReference type="Pfam" id="PF03150">
    <property type="entry name" value="CCP_MauG"/>
    <property type="match status" value="1"/>
</dbReference>
<sequence length="603" mass="69667">MQLLLDYITNKRACLMISLFVLFTLCACNNKVNKEETEKIAFHTIMHKQFDEDMTLAIIYTDSIKKNTSKIENNFKEAKKYFKKLEPILSTLDVENYGFLNQPNILKVEEEDFTDIKIKSPSGYQVLEEEIFADKIDTTTIKKHVNLITSRLKLIQKNINFDHLKQYHFLWMFRKAIARVALTGITGFDSPVLENSLEESKIVYQSLHQYLSIFENEFNDTSLFEAWNKEIETTLRNLQGDFNKFDRYYFIKNHTHKQLSLWNQTVTDWNVKFPFELALKNDATSLFSSNTFNVNYFADQNQKEISSDKIALGKKLFYDTNLSSNKKISCATCHRPEKAFTDGLKTSNGVTRNSPTLLYAALQQAFFYDKRAGGLEGQIINVVENENEFHTDLKTLEKAVIENQEYVKEFLNVYPNRKINNNDIRNAMASYIRSLTPFNSKFDRNINGLENTLSLNEINGYNLFNGKAKCATCHFAPLFNGTVPPDYKESEIELIGVPEYNDSINAIISKDLGRYLVYKTPERKHFFKTPTVRNSEITGPYMHNGVYKSLKEVMDFYNRGGGAGIGIDQEYQTLPPDSLNLTEQEINDVIAFMKSLTEDLSNY</sequence>
<dbReference type="InterPro" id="IPR004852">
    <property type="entry name" value="Di-haem_cyt_c_peroxidsae"/>
</dbReference>
<dbReference type="InterPro" id="IPR036909">
    <property type="entry name" value="Cyt_c-like_dom_sf"/>
</dbReference>
<dbReference type="InterPro" id="IPR051395">
    <property type="entry name" value="Cytochrome_c_Peroxidase/MauG"/>
</dbReference>
<keyword evidence="6 7" id="KW-0408">Iron</keyword>
<dbReference type="PANTHER" id="PTHR30600:SF10">
    <property type="entry name" value="BLL6722 PROTEIN"/>
    <property type="match status" value="1"/>
</dbReference>
<dbReference type="GO" id="GO:0004130">
    <property type="term" value="F:cytochrome-c peroxidase activity"/>
    <property type="evidence" value="ECO:0007669"/>
    <property type="project" value="TreeGrafter"/>
</dbReference>